<dbReference type="SUPFAM" id="SSF143880">
    <property type="entry name" value="NE0471 N-terminal domain-like"/>
    <property type="match status" value="1"/>
</dbReference>
<sequence length="87" mass="9568">MCACSVLADWKLAVTFNDGLSGMVDMCTLVHQDNAGVFKPLRDVAFFESAYLEYGAVTWPNGADISPLAMYKAIKRDGIWQGDDELC</sequence>
<gene>
    <name evidence="1" type="ORF">Cenrod_2018</name>
</gene>
<dbReference type="Gene3D" id="3.30.2020.10">
    <property type="entry name" value="NE0471-like N-terminal domain"/>
    <property type="match status" value="1"/>
</dbReference>
<dbReference type="AlphaFoldDB" id="U5N9U5"/>
<name>U5N9U5_9BURK</name>
<dbReference type="Proteomes" id="UP000017184">
    <property type="component" value="Chromosome"/>
</dbReference>
<evidence type="ECO:0000313" key="1">
    <source>
        <dbReference type="EMBL" id="AGX88090.1"/>
    </source>
</evidence>
<dbReference type="InterPro" id="IPR018841">
    <property type="entry name" value="DUF2442"/>
</dbReference>
<dbReference type="KEGG" id="cbx:Cenrod_2018"/>
<dbReference type="HOGENOM" id="CLU_153045_1_0_4"/>
<dbReference type="eggNOG" id="ENOG5031A0N">
    <property type="taxonomic scope" value="Bacteria"/>
</dbReference>
<proteinExistence type="predicted"/>
<protein>
    <recommendedName>
        <fullName evidence="3">DUF2442 domain-containing protein</fullName>
    </recommendedName>
</protein>
<evidence type="ECO:0008006" key="3">
    <source>
        <dbReference type="Google" id="ProtNLM"/>
    </source>
</evidence>
<dbReference type="EMBL" id="CP004885">
    <property type="protein sequence ID" value="AGX88090.1"/>
    <property type="molecule type" value="Genomic_DNA"/>
</dbReference>
<accession>U5N9U5</accession>
<keyword evidence="2" id="KW-1185">Reference proteome</keyword>
<organism evidence="1 2">
    <name type="scientific">Candidatus Symbiobacter mobilis CR</name>
    <dbReference type="NCBI Taxonomy" id="946483"/>
    <lineage>
        <taxon>Bacteria</taxon>
        <taxon>Pseudomonadati</taxon>
        <taxon>Pseudomonadota</taxon>
        <taxon>Betaproteobacteria</taxon>
        <taxon>Burkholderiales</taxon>
        <taxon>Comamonadaceae</taxon>
    </lineage>
</organism>
<reference evidence="1 2" key="1">
    <citation type="journal article" date="2013" name="Genome Biol.">
        <title>Genomic analysis reveals key aspects of prokaryotic symbiosis in the phototrophic consortium "Chlorochromatium aggregatum".</title>
        <authorList>
            <person name="Liu Z."/>
            <person name="Muller J."/>
            <person name="Li T."/>
            <person name="Alvey R.M."/>
            <person name="Vogl K."/>
            <person name="Frigaard N.U."/>
            <person name="Rockwell N.C."/>
            <person name="Boyd E.S."/>
            <person name="Tomsho L.P."/>
            <person name="Schuster S.C."/>
            <person name="Henke P."/>
            <person name="Rohde M."/>
            <person name="Overmann J."/>
            <person name="Bryant D.A."/>
        </authorList>
    </citation>
    <scope>NUCLEOTIDE SEQUENCE [LARGE SCALE GENOMIC DNA]</scope>
    <source>
        <strain evidence="1">CR</strain>
    </source>
</reference>
<evidence type="ECO:0000313" key="2">
    <source>
        <dbReference type="Proteomes" id="UP000017184"/>
    </source>
</evidence>
<dbReference type="InterPro" id="IPR036782">
    <property type="entry name" value="NE0471-like_N"/>
</dbReference>
<dbReference type="Pfam" id="PF10387">
    <property type="entry name" value="DUF2442"/>
    <property type="match status" value="1"/>
</dbReference>
<dbReference type="STRING" id="946483.Cenrod_2018"/>